<organism evidence="2">
    <name type="scientific">viral metagenome</name>
    <dbReference type="NCBI Taxonomy" id="1070528"/>
    <lineage>
        <taxon>unclassified sequences</taxon>
        <taxon>metagenomes</taxon>
        <taxon>organismal metagenomes</taxon>
    </lineage>
</organism>
<dbReference type="PROSITE" id="PS50975">
    <property type="entry name" value="ATP_GRASP"/>
    <property type="match status" value="1"/>
</dbReference>
<dbReference type="EMBL" id="MN739104">
    <property type="protein sequence ID" value="QHS89008.1"/>
    <property type="molecule type" value="Genomic_DNA"/>
</dbReference>
<evidence type="ECO:0000313" key="2">
    <source>
        <dbReference type="EMBL" id="QHS89008.1"/>
    </source>
</evidence>
<reference evidence="2" key="1">
    <citation type="journal article" date="2020" name="Nature">
        <title>Giant virus diversity and host interactions through global metagenomics.</title>
        <authorList>
            <person name="Schulz F."/>
            <person name="Roux S."/>
            <person name="Paez-Espino D."/>
            <person name="Jungbluth S."/>
            <person name="Walsh D.A."/>
            <person name="Denef V.J."/>
            <person name="McMahon K.D."/>
            <person name="Konstantinidis K.T."/>
            <person name="Eloe-Fadrosh E.A."/>
            <person name="Kyrpides N.C."/>
            <person name="Woyke T."/>
        </authorList>
    </citation>
    <scope>NUCLEOTIDE SEQUENCE</scope>
    <source>
        <strain evidence="2">GVMAG-M-3300010158-59</strain>
    </source>
</reference>
<accession>A0A6C0BBZ0</accession>
<dbReference type="Gene3D" id="3.30.470.20">
    <property type="entry name" value="ATP-grasp fold, B domain"/>
    <property type="match status" value="1"/>
</dbReference>
<protein>
    <recommendedName>
        <fullName evidence="1">ATP-grasp domain-containing protein</fullName>
    </recommendedName>
</protein>
<evidence type="ECO:0000259" key="1">
    <source>
        <dbReference type="PROSITE" id="PS50975"/>
    </source>
</evidence>
<dbReference type="AlphaFoldDB" id="A0A6C0BBZ0"/>
<proteinExistence type="predicted"/>
<dbReference type="Pfam" id="PF02655">
    <property type="entry name" value="ATP-grasp_3"/>
    <property type="match status" value="1"/>
</dbReference>
<feature type="domain" description="ATP-grasp" evidence="1">
    <location>
        <begin position="212"/>
        <end position="272"/>
    </location>
</feature>
<name>A0A6C0BBZ0_9ZZZZ</name>
<dbReference type="GO" id="GO:0046872">
    <property type="term" value="F:metal ion binding"/>
    <property type="evidence" value="ECO:0007669"/>
    <property type="project" value="InterPro"/>
</dbReference>
<dbReference type="InterPro" id="IPR003806">
    <property type="entry name" value="ATP-grasp_PylC-type"/>
</dbReference>
<dbReference type="SUPFAM" id="SSF56059">
    <property type="entry name" value="Glutathione synthetase ATP-binding domain-like"/>
    <property type="match status" value="1"/>
</dbReference>
<sequence length="281" mass="32940">MFKRNLIFYGYHDNWSKLYDKNNYMNHLSDIINDVKIFTDIPTLKHYLKTEGQNYKNYILPSITDHIRELNKAGINSLFKIDSGWLDRLDDKKKFAEYSIEEKLTAYIPRIYSKWCDRSSNTLVIIKPSIGAYSYGVSKKKLNEVQNWEFDESVVQEYIKDPIEYAGYFVVYNGNITHSFAYKGNHGNGEFIKCEDGVFDTTPKTRVTLDDKIVKQLELFLKPTLFTGTCCFDFKIKDGNLKVFEINPRLGGSLTLEENRKDLTDIVRKLIEIYDQRNVYN</sequence>
<dbReference type="GO" id="GO:0005524">
    <property type="term" value="F:ATP binding"/>
    <property type="evidence" value="ECO:0007669"/>
    <property type="project" value="InterPro"/>
</dbReference>
<dbReference type="InterPro" id="IPR011761">
    <property type="entry name" value="ATP-grasp"/>
</dbReference>